<proteinExistence type="predicted"/>
<accession>A0A2N9H9C3</accession>
<dbReference type="Gene3D" id="1.10.730.10">
    <property type="entry name" value="Isoleucyl-tRNA Synthetase, Domain 1"/>
    <property type="match status" value="1"/>
</dbReference>
<dbReference type="EMBL" id="OIVN01003024">
    <property type="protein sequence ID" value="SPD08271.1"/>
    <property type="molecule type" value="Genomic_DNA"/>
</dbReference>
<reference evidence="2" key="1">
    <citation type="submission" date="2018-02" db="EMBL/GenBank/DDBJ databases">
        <authorList>
            <person name="Cohen D.B."/>
            <person name="Kent A.D."/>
        </authorList>
    </citation>
    <scope>NUCLEOTIDE SEQUENCE</scope>
</reference>
<organism evidence="2">
    <name type="scientific">Fagus sylvatica</name>
    <name type="common">Beechnut</name>
    <dbReference type="NCBI Taxonomy" id="28930"/>
    <lineage>
        <taxon>Eukaryota</taxon>
        <taxon>Viridiplantae</taxon>
        <taxon>Streptophyta</taxon>
        <taxon>Embryophyta</taxon>
        <taxon>Tracheophyta</taxon>
        <taxon>Spermatophyta</taxon>
        <taxon>Magnoliopsida</taxon>
        <taxon>eudicotyledons</taxon>
        <taxon>Gunneridae</taxon>
        <taxon>Pentapetalae</taxon>
        <taxon>rosids</taxon>
        <taxon>fabids</taxon>
        <taxon>Fagales</taxon>
        <taxon>Fagaceae</taxon>
        <taxon>Fagus</taxon>
    </lineage>
</organism>
<feature type="region of interest" description="Disordered" evidence="1">
    <location>
        <begin position="38"/>
        <end position="63"/>
    </location>
</feature>
<dbReference type="InterPro" id="IPR009080">
    <property type="entry name" value="tRNAsynth_Ia_anticodon-bd"/>
</dbReference>
<gene>
    <name evidence="2" type="ORF">FSB_LOCUS36153</name>
</gene>
<protein>
    <submittedName>
        <fullName evidence="2">Uncharacterized protein</fullName>
    </submittedName>
</protein>
<evidence type="ECO:0000256" key="1">
    <source>
        <dbReference type="SAM" id="MobiDB-lite"/>
    </source>
</evidence>
<sequence length="210" mass="23415">MMTIEVTIDLNVLGALMKNIIMGNVNSTTIVTVNRSTGGLGSTHVSSRSQRSQRSSKVASGESTVTEEIEATRFNTGISAMMEFINAAYKWDKHPRLILEAFVLLLSPSKMRVLLCNFNETFEFVYKIIAQISWLNSAWLVSRLDGSDLGSEARWLGFWLEVDLGLAWSDHGSMARIATQWLRGSDLEMVLTRDLSSVARWLGSISAHLR</sequence>
<dbReference type="GO" id="GO:0006418">
    <property type="term" value="P:tRNA aminoacylation for protein translation"/>
    <property type="evidence" value="ECO:0007669"/>
    <property type="project" value="InterPro"/>
</dbReference>
<dbReference type="GO" id="GO:0005524">
    <property type="term" value="F:ATP binding"/>
    <property type="evidence" value="ECO:0007669"/>
    <property type="project" value="InterPro"/>
</dbReference>
<feature type="compositionally biased region" description="Low complexity" evidence="1">
    <location>
        <begin position="46"/>
        <end position="56"/>
    </location>
</feature>
<dbReference type="SUPFAM" id="SSF47323">
    <property type="entry name" value="Anticodon-binding domain of a subclass of class I aminoacyl-tRNA synthetases"/>
    <property type="match status" value="1"/>
</dbReference>
<dbReference type="AlphaFoldDB" id="A0A2N9H9C3"/>
<name>A0A2N9H9C3_FAGSY</name>
<dbReference type="GO" id="GO:0004812">
    <property type="term" value="F:aminoacyl-tRNA ligase activity"/>
    <property type="evidence" value="ECO:0007669"/>
    <property type="project" value="InterPro"/>
</dbReference>
<evidence type="ECO:0000313" key="2">
    <source>
        <dbReference type="EMBL" id="SPD08271.1"/>
    </source>
</evidence>